<evidence type="ECO:0000256" key="1">
    <source>
        <dbReference type="SAM" id="MobiDB-lite"/>
    </source>
</evidence>
<evidence type="ECO:0000313" key="3">
    <source>
        <dbReference type="Proteomes" id="UP000299102"/>
    </source>
</evidence>
<evidence type="ECO:0000313" key="2">
    <source>
        <dbReference type="EMBL" id="GBP12609.1"/>
    </source>
</evidence>
<dbReference type="Proteomes" id="UP000299102">
    <property type="component" value="Unassembled WGS sequence"/>
</dbReference>
<organism evidence="2 3">
    <name type="scientific">Eumeta variegata</name>
    <name type="common">Bagworm moth</name>
    <name type="synonym">Eumeta japonica</name>
    <dbReference type="NCBI Taxonomy" id="151549"/>
    <lineage>
        <taxon>Eukaryota</taxon>
        <taxon>Metazoa</taxon>
        <taxon>Ecdysozoa</taxon>
        <taxon>Arthropoda</taxon>
        <taxon>Hexapoda</taxon>
        <taxon>Insecta</taxon>
        <taxon>Pterygota</taxon>
        <taxon>Neoptera</taxon>
        <taxon>Endopterygota</taxon>
        <taxon>Lepidoptera</taxon>
        <taxon>Glossata</taxon>
        <taxon>Ditrysia</taxon>
        <taxon>Tineoidea</taxon>
        <taxon>Psychidae</taxon>
        <taxon>Oiketicinae</taxon>
        <taxon>Eumeta</taxon>
    </lineage>
</organism>
<feature type="compositionally biased region" description="Polar residues" evidence="1">
    <location>
        <begin position="1"/>
        <end position="19"/>
    </location>
</feature>
<proteinExistence type="predicted"/>
<gene>
    <name evidence="2" type="ORF">EVAR_10267_1</name>
</gene>
<protein>
    <submittedName>
        <fullName evidence="2">Uncharacterized protein</fullName>
    </submittedName>
</protein>
<accession>A0A4C1TDN2</accession>
<sequence length="210" mass="23931">MFQDIENNSQPNEQLTQPNEESDNDGFIAGNSARRPKPKRTNDDNLVNSVIQSLNDHFKRPRDEVSKEERHDIYCKSIASKLRDLPRQQRMLAEKLMNDVLFEAEWGNWTLDFKSFVAFSKPISKHAAQPTNSLAIILNHFSQSFVAFSKPICKHAAQPTNSLAIISNHFSQSFVAFSKPIFKHAAQPTNSLAIILNHFSQSFVFTKRAE</sequence>
<comment type="caution">
    <text evidence="2">The sequence shown here is derived from an EMBL/GenBank/DDBJ whole genome shotgun (WGS) entry which is preliminary data.</text>
</comment>
<name>A0A4C1TDN2_EUMVA</name>
<dbReference type="AlphaFoldDB" id="A0A4C1TDN2"/>
<keyword evidence="3" id="KW-1185">Reference proteome</keyword>
<dbReference type="OrthoDB" id="6617753at2759"/>
<reference evidence="2 3" key="1">
    <citation type="journal article" date="2019" name="Commun. Biol.">
        <title>The bagworm genome reveals a unique fibroin gene that provides high tensile strength.</title>
        <authorList>
            <person name="Kono N."/>
            <person name="Nakamura H."/>
            <person name="Ohtoshi R."/>
            <person name="Tomita M."/>
            <person name="Numata K."/>
            <person name="Arakawa K."/>
        </authorList>
    </citation>
    <scope>NUCLEOTIDE SEQUENCE [LARGE SCALE GENOMIC DNA]</scope>
</reference>
<feature type="region of interest" description="Disordered" evidence="1">
    <location>
        <begin position="1"/>
        <end position="48"/>
    </location>
</feature>
<dbReference type="EMBL" id="BGZK01000052">
    <property type="protein sequence ID" value="GBP12609.1"/>
    <property type="molecule type" value="Genomic_DNA"/>
</dbReference>